<accession>A0A2A5IDN5</accession>
<sequence>MRDQIQEKRNEIKDLEAALRSSESNTVTHVLQNAIDKRHTEIEELKPNGVVVLDVVLKDGTELDGCLLFSVKDRMGSYAVTDTYAARGMLVQEDEVYLQQLNDDFAGNVDTLDIAEYSIGLSSEIVK</sequence>
<gene>
    <name evidence="1" type="ORF">CEY02_20525</name>
</gene>
<dbReference type="EMBL" id="NKHG01000221">
    <property type="protein sequence ID" value="PCK15504.1"/>
    <property type="molecule type" value="Genomic_DNA"/>
</dbReference>
<dbReference type="OrthoDB" id="9891995at2"/>
<organism evidence="1 2">
    <name type="scientific">Bacillus pumilus</name>
    <name type="common">Bacillus mesentericus</name>
    <dbReference type="NCBI Taxonomy" id="1408"/>
    <lineage>
        <taxon>Bacteria</taxon>
        <taxon>Bacillati</taxon>
        <taxon>Bacillota</taxon>
        <taxon>Bacilli</taxon>
        <taxon>Bacillales</taxon>
        <taxon>Bacillaceae</taxon>
        <taxon>Bacillus</taxon>
    </lineage>
</organism>
<proteinExistence type="predicted"/>
<name>A0A2A5IDN5_BACPU</name>
<protein>
    <submittedName>
        <fullName evidence="1">Uncharacterized protein</fullName>
    </submittedName>
</protein>
<evidence type="ECO:0000313" key="1">
    <source>
        <dbReference type="EMBL" id="PCK15504.1"/>
    </source>
</evidence>
<dbReference type="Proteomes" id="UP000228754">
    <property type="component" value="Unassembled WGS sequence"/>
</dbReference>
<dbReference type="AlphaFoldDB" id="A0A2A5IDN5"/>
<comment type="caution">
    <text evidence="1">The sequence shown here is derived from an EMBL/GenBank/DDBJ whole genome shotgun (WGS) entry which is preliminary data.</text>
</comment>
<reference evidence="1 2" key="1">
    <citation type="submission" date="2017-06" db="EMBL/GenBank/DDBJ databases">
        <title>Draft Genome Sequence of Bacillus sp Strain 36R Isolated from saline sediment at Atanasia, Sonora, Mexico.</title>
        <authorList>
            <person name="Sanchez Diaz R."/>
            <person name="Quiroz Macias M.E."/>
            <person name="Ibarra Gamez J.C."/>
            <person name="Enciso Ibarra J."/>
            <person name="Gomez Gil B."/>
            <person name="Galaviz Silva L."/>
        </authorList>
    </citation>
    <scope>NUCLEOTIDE SEQUENCE [LARGE SCALE GENOMIC DNA]</scope>
    <source>
        <strain evidence="1 2">36R_ATNSAL</strain>
    </source>
</reference>
<evidence type="ECO:0000313" key="2">
    <source>
        <dbReference type="Proteomes" id="UP000228754"/>
    </source>
</evidence>